<organism evidence="2 3">
    <name type="scientific">Quillaja saponaria</name>
    <name type="common">Soap bark tree</name>
    <dbReference type="NCBI Taxonomy" id="32244"/>
    <lineage>
        <taxon>Eukaryota</taxon>
        <taxon>Viridiplantae</taxon>
        <taxon>Streptophyta</taxon>
        <taxon>Embryophyta</taxon>
        <taxon>Tracheophyta</taxon>
        <taxon>Spermatophyta</taxon>
        <taxon>Magnoliopsida</taxon>
        <taxon>eudicotyledons</taxon>
        <taxon>Gunneridae</taxon>
        <taxon>Pentapetalae</taxon>
        <taxon>rosids</taxon>
        <taxon>fabids</taxon>
        <taxon>Fabales</taxon>
        <taxon>Quillajaceae</taxon>
        <taxon>Quillaja</taxon>
    </lineage>
</organism>
<name>A0AAD7KXE0_QUISA</name>
<dbReference type="Proteomes" id="UP001163823">
    <property type="component" value="Chromosome 12"/>
</dbReference>
<proteinExistence type="predicted"/>
<evidence type="ECO:0000256" key="1">
    <source>
        <dbReference type="SAM" id="MobiDB-lite"/>
    </source>
</evidence>
<evidence type="ECO:0000313" key="3">
    <source>
        <dbReference type="Proteomes" id="UP001163823"/>
    </source>
</evidence>
<reference evidence="2" key="1">
    <citation type="journal article" date="2023" name="Science">
        <title>Elucidation of the pathway for biosynthesis of saponin adjuvants from the soapbark tree.</title>
        <authorList>
            <person name="Reed J."/>
            <person name="Orme A."/>
            <person name="El-Demerdash A."/>
            <person name="Owen C."/>
            <person name="Martin L.B.B."/>
            <person name="Misra R.C."/>
            <person name="Kikuchi S."/>
            <person name="Rejzek M."/>
            <person name="Martin A.C."/>
            <person name="Harkess A."/>
            <person name="Leebens-Mack J."/>
            <person name="Louveau T."/>
            <person name="Stephenson M.J."/>
            <person name="Osbourn A."/>
        </authorList>
    </citation>
    <scope>NUCLEOTIDE SEQUENCE</scope>
    <source>
        <strain evidence="2">S10</strain>
    </source>
</reference>
<feature type="region of interest" description="Disordered" evidence="1">
    <location>
        <begin position="1"/>
        <end position="25"/>
    </location>
</feature>
<dbReference type="AlphaFoldDB" id="A0AAD7KXE0"/>
<comment type="caution">
    <text evidence="2">The sequence shown here is derived from an EMBL/GenBank/DDBJ whole genome shotgun (WGS) entry which is preliminary data.</text>
</comment>
<dbReference type="EMBL" id="JARAOO010000012">
    <property type="protein sequence ID" value="KAJ7947538.1"/>
    <property type="molecule type" value="Genomic_DNA"/>
</dbReference>
<gene>
    <name evidence="2" type="ORF">O6P43_028141</name>
</gene>
<sequence>MDFDRQLCDPKENERESNREKGKKRKVQPGFLICHFKLQYIMQILYCGLDWLLQCCTCITDRTDPDETGQQKGVYTFHTSTLVSSLSHYDVGSSN</sequence>
<dbReference type="KEGG" id="qsa:O6P43_028141"/>
<accession>A0AAD7KXE0</accession>
<protein>
    <submittedName>
        <fullName evidence="2">Uncharacterized protein</fullName>
    </submittedName>
</protein>
<keyword evidence="3" id="KW-1185">Reference proteome</keyword>
<feature type="compositionally biased region" description="Basic and acidic residues" evidence="1">
    <location>
        <begin position="1"/>
        <end position="20"/>
    </location>
</feature>
<evidence type="ECO:0000313" key="2">
    <source>
        <dbReference type="EMBL" id="KAJ7947538.1"/>
    </source>
</evidence>